<gene>
    <name evidence="2" type="ORF">MPEBLZ_00350</name>
</gene>
<proteinExistence type="predicted"/>
<sequence>CIDAVNLLVTDANMLAKAAVEGKLDTRADASKHQGDFRKIVQGVDDTLDSVIGPLNVAAEYVDRISKGDIPEKIKDEYKGDFNEIK</sequence>
<dbReference type="Gene3D" id="1.20.120.1530">
    <property type="match status" value="1"/>
</dbReference>
<dbReference type="GO" id="GO:0016020">
    <property type="term" value="C:membrane"/>
    <property type="evidence" value="ECO:0007669"/>
    <property type="project" value="InterPro"/>
</dbReference>
<dbReference type="InterPro" id="IPR003660">
    <property type="entry name" value="HAMP_dom"/>
</dbReference>
<dbReference type="AlphaFoldDB" id="A0A0P8A9R4"/>
<dbReference type="GO" id="GO:0007165">
    <property type="term" value="P:signal transduction"/>
    <property type="evidence" value="ECO:0007669"/>
    <property type="project" value="InterPro"/>
</dbReference>
<evidence type="ECO:0000313" key="3">
    <source>
        <dbReference type="Proteomes" id="UP000050360"/>
    </source>
</evidence>
<feature type="non-terminal residue" evidence="2">
    <location>
        <position position="1"/>
    </location>
</feature>
<dbReference type="EMBL" id="LKCM01000028">
    <property type="protein sequence ID" value="KPQ45061.1"/>
    <property type="molecule type" value="Genomic_DNA"/>
</dbReference>
<evidence type="ECO:0000259" key="1">
    <source>
        <dbReference type="Pfam" id="PF18947"/>
    </source>
</evidence>
<dbReference type="Pfam" id="PF18947">
    <property type="entry name" value="HAMP_2"/>
    <property type="match status" value="1"/>
</dbReference>
<keyword evidence="2" id="KW-0808">Transferase</keyword>
<feature type="non-terminal residue" evidence="2">
    <location>
        <position position="86"/>
    </location>
</feature>
<accession>A0A0P8A9R4</accession>
<name>A0A0P8A9R4_9EURY</name>
<organism evidence="2 3">
    <name type="scientific">Candidatus Methanoperedens nitratireducens</name>
    <dbReference type="NCBI Taxonomy" id="1392998"/>
    <lineage>
        <taxon>Archaea</taxon>
        <taxon>Methanobacteriati</taxon>
        <taxon>Methanobacteriota</taxon>
        <taxon>Stenosarchaea group</taxon>
        <taxon>Methanomicrobia</taxon>
        <taxon>Methanosarcinales</taxon>
        <taxon>ANME-2 cluster</taxon>
        <taxon>Candidatus Methanoperedentaceae</taxon>
        <taxon>Candidatus Methanoperedens</taxon>
    </lineage>
</organism>
<comment type="caution">
    <text evidence="2">The sequence shown here is derived from an EMBL/GenBank/DDBJ whole genome shotgun (WGS) entry which is preliminary data.</text>
</comment>
<evidence type="ECO:0000313" key="2">
    <source>
        <dbReference type="EMBL" id="KPQ45061.1"/>
    </source>
</evidence>
<keyword evidence="2" id="KW-0418">Kinase</keyword>
<dbReference type="GO" id="GO:0016301">
    <property type="term" value="F:kinase activity"/>
    <property type="evidence" value="ECO:0007669"/>
    <property type="project" value="UniProtKB-KW"/>
</dbReference>
<reference evidence="2 3" key="1">
    <citation type="submission" date="2015-09" db="EMBL/GenBank/DDBJ databases">
        <title>A metagenomics-based metabolic model of nitrate-dependent anaerobic oxidation of methane by Methanoperedens-like archaea.</title>
        <authorList>
            <person name="Arshad A."/>
            <person name="Speth D.R."/>
            <person name="De Graaf R.M."/>
            <person name="Op Den Camp H.J."/>
            <person name="Jetten M.S."/>
            <person name="Welte C.U."/>
        </authorList>
    </citation>
    <scope>NUCLEOTIDE SEQUENCE [LARGE SCALE GENOMIC DNA]</scope>
</reference>
<dbReference type="Proteomes" id="UP000050360">
    <property type="component" value="Unassembled WGS sequence"/>
</dbReference>
<protein>
    <submittedName>
        <fullName evidence="2">Sensory transduction histidine kinase</fullName>
    </submittedName>
</protein>
<feature type="domain" description="HAMP" evidence="1">
    <location>
        <begin position="32"/>
        <end position="86"/>
    </location>
</feature>